<keyword evidence="2" id="KW-0472">Membrane</keyword>
<keyword evidence="4" id="KW-1185">Reference proteome</keyword>
<evidence type="ECO:0000313" key="4">
    <source>
        <dbReference type="Proteomes" id="UP001316803"/>
    </source>
</evidence>
<name>A0AAN8EA47_9EURO</name>
<evidence type="ECO:0000313" key="3">
    <source>
        <dbReference type="EMBL" id="KAK5950324.1"/>
    </source>
</evidence>
<dbReference type="EMBL" id="JAKLMC020000027">
    <property type="protein sequence ID" value="KAK5950324.1"/>
    <property type="molecule type" value="Genomic_DNA"/>
</dbReference>
<keyword evidence="2" id="KW-0812">Transmembrane</keyword>
<sequence>MKTKYIGAVALSTLLISRCAAGPVVVFIWAIQFWTFGSQVALTAAVGGTVAIGLGVIGAEVSNSKQEKENEKAAKSAASASSASVASAESWSSVISVSKMSVSSESASIESGWRASLATLTSAQAAAASADNPALNVFTFDDPATRSKRDSPKTDFTQPTVTSATSSSVTQLTPSSALPRRMELSRRGIATNATGWPIAPVGVPQFNFDDCGIDVKAHLDAGGNFTVYQPNGEPQTVQVDNIPPRCMVLANVMIPLPDSKSHAIAFGTASIKWLNMGEQEINDLKTFFNSNGTTPLPGA</sequence>
<proteinExistence type="predicted"/>
<dbReference type="Proteomes" id="UP001316803">
    <property type="component" value="Unassembled WGS sequence"/>
</dbReference>
<protein>
    <submittedName>
        <fullName evidence="3">Uncharacterized protein</fullName>
    </submittedName>
</protein>
<reference evidence="3 4" key="1">
    <citation type="submission" date="2022-12" db="EMBL/GenBank/DDBJ databases">
        <title>Genomic features and morphological characterization of a novel Knufia sp. strain isolated from spacecraft assembly facility.</title>
        <authorList>
            <person name="Teixeira M."/>
            <person name="Chander A.M."/>
            <person name="Stajich J.E."/>
            <person name="Venkateswaran K."/>
        </authorList>
    </citation>
    <scope>NUCLEOTIDE SEQUENCE [LARGE SCALE GENOMIC DNA]</scope>
    <source>
        <strain evidence="3 4">FJI-L2-BK-P2</strain>
    </source>
</reference>
<evidence type="ECO:0000256" key="2">
    <source>
        <dbReference type="SAM" id="Phobius"/>
    </source>
</evidence>
<feature type="transmembrane region" description="Helical" evidence="2">
    <location>
        <begin position="31"/>
        <end position="59"/>
    </location>
</feature>
<feature type="compositionally biased region" description="Basic and acidic residues" evidence="1">
    <location>
        <begin position="143"/>
        <end position="153"/>
    </location>
</feature>
<organism evidence="3 4">
    <name type="scientific">Knufia fluminis</name>
    <dbReference type="NCBI Taxonomy" id="191047"/>
    <lineage>
        <taxon>Eukaryota</taxon>
        <taxon>Fungi</taxon>
        <taxon>Dikarya</taxon>
        <taxon>Ascomycota</taxon>
        <taxon>Pezizomycotina</taxon>
        <taxon>Eurotiomycetes</taxon>
        <taxon>Chaetothyriomycetidae</taxon>
        <taxon>Chaetothyriales</taxon>
        <taxon>Trichomeriaceae</taxon>
        <taxon>Knufia</taxon>
    </lineage>
</organism>
<accession>A0AAN8EA47</accession>
<gene>
    <name evidence="3" type="ORF">OHC33_008543</name>
</gene>
<keyword evidence="2" id="KW-1133">Transmembrane helix</keyword>
<evidence type="ECO:0000256" key="1">
    <source>
        <dbReference type="SAM" id="MobiDB-lite"/>
    </source>
</evidence>
<comment type="caution">
    <text evidence="3">The sequence shown here is derived from an EMBL/GenBank/DDBJ whole genome shotgun (WGS) entry which is preliminary data.</text>
</comment>
<feature type="region of interest" description="Disordered" evidence="1">
    <location>
        <begin position="141"/>
        <end position="181"/>
    </location>
</feature>
<dbReference type="AlphaFoldDB" id="A0AAN8EA47"/>
<feature type="compositionally biased region" description="Low complexity" evidence="1">
    <location>
        <begin position="160"/>
        <end position="170"/>
    </location>
</feature>